<evidence type="ECO:0000313" key="2">
    <source>
        <dbReference type="Proteomes" id="UP001597510"/>
    </source>
</evidence>
<organism evidence="1 2">
    <name type="scientific">Emticicia soli</name>
    <dbReference type="NCBI Taxonomy" id="2027878"/>
    <lineage>
        <taxon>Bacteria</taxon>
        <taxon>Pseudomonadati</taxon>
        <taxon>Bacteroidota</taxon>
        <taxon>Cytophagia</taxon>
        <taxon>Cytophagales</taxon>
        <taxon>Leadbetterellaceae</taxon>
        <taxon>Emticicia</taxon>
    </lineage>
</organism>
<reference evidence="2" key="1">
    <citation type="journal article" date="2019" name="Int. J. Syst. Evol. Microbiol.">
        <title>The Global Catalogue of Microorganisms (GCM) 10K type strain sequencing project: providing services to taxonomists for standard genome sequencing and annotation.</title>
        <authorList>
            <consortium name="The Broad Institute Genomics Platform"/>
            <consortium name="The Broad Institute Genome Sequencing Center for Infectious Disease"/>
            <person name="Wu L."/>
            <person name="Ma J."/>
        </authorList>
    </citation>
    <scope>NUCLEOTIDE SEQUENCE [LARGE SCALE GENOMIC DNA]</scope>
    <source>
        <strain evidence="2">KCTC 52344</strain>
    </source>
</reference>
<dbReference type="EMBL" id="JBHULC010000007">
    <property type="protein sequence ID" value="MFD2520661.1"/>
    <property type="molecule type" value="Genomic_DNA"/>
</dbReference>
<accession>A0ABW5J3R6</accession>
<evidence type="ECO:0000313" key="1">
    <source>
        <dbReference type="EMBL" id="MFD2520661.1"/>
    </source>
</evidence>
<dbReference type="Proteomes" id="UP001597510">
    <property type="component" value="Unassembled WGS sequence"/>
</dbReference>
<name>A0ABW5J3R6_9BACT</name>
<sequence>MLLAAIAFAVGGLMMTKLRAKSELYAPKDYMMSLQARPRNVYAY</sequence>
<proteinExistence type="predicted"/>
<dbReference type="RefSeq" id="WP_340239918.1">
    <property type="nucleotide sequence ID" value="NZ_JBBEWC010000016.1"/>
</dbReference>
<protein>
    <submittedName>
        <fullName evidence="1">Uncharacterized protein</fullName>
    </submittedName>
</protein>
<gene>
    <name evidence="1" type="ORF">ACFSR2_07200</name>
</gene>
<comment type="caution">
    <text evidence="1">The sequence shown here is derived from an EMBL/GenBank/DDBJ whole genome shotgun (WGS) entry which is preliminary data.</text>
</comment>
<keyword evidence="2" id="KW-1185">Reference proteome</keyword>